<gene>
    <name evidence="2" type="ORF">FYJ58_00330</name>
</gene>
<sequence>MEYEIVSDGSCDLAPDVTKEKGIKVVPFYVTFDGMNYKKEMEEIGVREFYQQMVDKKNIFPKSSLPSVGDYISIFTEIVKQGKAVLCICITTKFSGSYNSACNAKEAVLEEYPEAVITVIDSQINTVLQGLFVLEAVKLKEAGVPYEQAIERLEQIKETGRIFFTIGSIDYLKAGGRIGKLMGLAGSTLGIKPLIELKEGEIFPFGITRSREKSKKKVIEQAKQHFDKIKDSPDHYSICVGYGYDYDEAVRFRDELLESMKDYSNIEEIPIFQIGATIGVHTGPYPIGLALIRKGDMG</sequence>
<reference evidence="2 3" key="1">
    <citation type="submission" date="2019-08" db="EMBL/GenBank/DDBJ databases">
        <title>In-depth cultivation of the pig gut microbiome towards novel bacterial diversity and tailored functional studies.</title>
        <authorList>
            <person name="Wylensek D."/>
            <person name="Hitch T.C.A."/>
            <person name="Clavel T."/>
        </authorList>
    </citation>
    <scope>NUCLEOTIDE SEQUENCE [LARGE SCALE GENOMIC DNA]</scope>
    <source>
        <strain evidence="2 3">WCA-693-APC-MOT-I</strain>
    </source>
</reference>
<dbReference type="InterPro" id="IPR050270">
    <property type="entry name" value="DegV_domain_contain"/>
</dbReference>
<dbReference type="NCBIfam" id="TIGR00762">
    <property type="entry name" value="DegV"/>
    <property type="match status" value="1"/>
</dbReference>
<keyword evidence="1" id="KW-0446">Lipid-binding</keyword>
<evidence type="ECO:0000313" key="2">
    <source>
        <dbReference type="EMBL" id="MSS62340.1"/>
    </source>
</evidence>
<dbReference type="AlphaFoldDB" id="A0A6L5XU61"/>
<proteinExistence type="predicted"/>
<dbReference type="Pfam" id="PF02645">
    <property type="entry name" value="DegV"/>
    <property type="match status" value="1"/>
</dbReference>
<dbReference type="Proteomes" id="UP000482209">
    <property type="component" value="Unassembled WGS sequence"/>
</dbReference>
<dbReference type="InterPro" id="IPR043168">
    <property type="entry name" value="DegV_C"/>
</dbReference>
<dbReference type="Gene3D" id="3.30.1180.10">
    <property type="match status" value="1"/>
</dbReference>
<dbReference type="Gene3D" id="3.40.50.10170">
    <property type="match status" value="1"/>
</dbReference>
<comment type="caution">
    <text evidence="2">The sequence shown here is derived from an EMBL/GenBank/DDBJ whole genome shotgun (WGS) entry which is preliminary data.</text>
</comment>
<dbReference type="RefSeq" id="WP_154515535.1">
    <property type="nucleotide sequence ID" value="NZ_VUMT01000001.1"/>
</dbReference>
<evidence type="ECO:0000256" key="1">
    <source>
        <dbReference type="ARBA" id="ARBA00023121"/>
    </source>
</evidence>
<dbReference type="PROSITE" id="PS51482">
    <property type="entry name" value="DEGV"/>
    <property type="match status" value="1"/>
</dbReference>
<dbReference type="InterPro" id="IPR003797">
    <property type="entry name" value="DegV"/>
</dbReference>
<dbReference type="PANTHER" id="PTHR33434:SF2">
    <property type="entry name" value="FATTY ACID-BINDING PROTEIN TM_1468"/>
    <property type="match status" value="1"/>
</dbReference>
<dbReference type="PANTHER" id="PTHR33434">
    <property type="entry name" value="DEGV DOMAIN-CONTAINING PROTEIN DR_1986-RELATED"/>
    <property type="match status" value="1"/>
</dbReference>
<protein>
    <submittedName>
        <fullName evidence="2">DegV family protein</fullName>
    </submittedName>
</protein>
<dbReference type="GO" id="GO:0008289">
    <property type="term" value="F:lipid binding"/>
    <property type="evidence" value="ECO:0007669"/>
    <property type="project" value="UniProtKB-KW"/>
</dbReference>
<keyword evidence="3" id="KW-1185">Reference proteome</keyword>
<organism evidence="2 3">
    <name type="scientific">Velocimicrobium porci</name>
    <dbReference type="NCBI Taxonomy" id="2606634"/>
    <lineage>
        <taxon>Bacteria</taxon>
        <taxon>Bacillati</taxon>
        <taxon>Bacillota</taxon>
        <taxon>Clostridia</taxon>
        <taxon>Lachnospirales</taxon>
        <taxon>Lachnospiraceae</taxon>
        <taxon>Velocimicrobium</taxon>
    </lineage>
</organism>
<evidence type="ECO:0000313" key="3">
    <source>
        <dbReference type="Proteomes" id="UP000482209"/>
    </source>
</evidence>
<dbReference type="EMBL" id="VUMT01000001">
    <property type="protein sequence ID" value="MSS62340.1"/>
    <property type="molecule type" value="Genomic_DNA"/>
</dbReference>
<dbReference type="SUPFAM" id="SSF82549">
    <property type="entry name" value="DAK1/DegV-like"/>
    <property type="match status" value="1"/>
</dbReference>
<name>A0A6L5XU61_9FIRM</name>
<accession>A0A6L5XU61</accession>